<gene>
    <name evidence="6" type="primary">gtpbp2a</name>
</gene>
<keyword evidence="7" id="KW-1185">Reference proteome</keyword>
<dbReference type="SUPFAM" id="SSF52540">
    <property type="entry name" value="P-loop containing nucleoside triphosphate hydrolases"/>
    <property type="match status" value="1"/>
</dbReference>
<organism evidence="6 7">
    <name type="scientific">Sinocyclocheilus rhinocerous</name>
    <dbReference type="NCBI Taxonomy" id="307959"/>
    <lineage>
        <taxon>Eukaryota</taxon>
        <taxon>Metazoa</taxon>
        <taxon>Chordata</taxon>
        <taxon>Craniata</taxon>
        <taxon>Vertebrata</taxon>
        <taxon>Euteleostomi</taxon>
        <taxon>Actinopterygii</taxon>
        <taxon>Neopterygii</taxon>
        <taxon>Teleostei</taxon>
        <taxon>Ostariophysi</taxon>
        <taxon>Cypriniformes</taxon>
        <taxon>Cyprinidae</taxon>
        <taxon>Cyprininae</taxon>
        <taxon>Sinocyclocheilus</taxon>
    </lineage>
</organism>
<dbReference type="InterPro" id="IPR050055">
    <property type="entry name" value="EF-Tu_GTPase"/>
</dbReference>
<dbReference type="FunFam" id="3.40.50.300:FF:000091">
    <property type="entry name" value="Probable GTP-binding protein 1"/>
    <property type="match status" value="1"/>
</dbReference>
<keyword evidence="3" id="KW-0342">GTP-binding</keyword>
<dbReference type="InterPro" id="IPR027417">
    <property type="entry name" value="P-loop_NTPase"/>
</dbReference>
<evidence type="ECO:0000313" key="6">
    <source>
        <dbReference type="Ensembl" id="ENSSRHP00000072999.1"/>
    </source>
</evidence>
<reference evidence="6" key="2">
    <citation type="submission" date="2025-09" db="UniProtKB">
        <authorList>
            <consortium name="Ensembl"/>
        </authorList>
    </citation>
    <scope>IDENTIFICATION</scope>
</reference>
<evidence type="ECO:0000256" key="1">
    <source>
        <dbReference type="ARBA" id="ARBA00007249"/>
    </source>
</evidence>
<proteinExistence type="inferred from homology"/>
<dbReference type="AlphaFoldDB" id="A0A673L3X9"/>
<sequence length="574" mass="63484">MDPRVSELFGAAAAAQKSGGRKTAKNGSKKFKTRSARYPKASNNPPYLPPELKLVNPTQYRFEHLATQMKWRLQEGRGEAVYQIGVEDNGLLVGLTEEDMKASLKTLRRMAEKVGADITVLREREVDHDSDEPHRIAEVLVRKVPDDQQFLDLRVAVLGNVDSGKSTLLGVLTQGELDNGRGRARLNLFRHLHEIQTGRTSSISIEILGFDSRGEVVNYSESRTAEEICEIASKMITFIDLAGHHKYLKTTIFGLTSYCPDFAMLVVSANTGIAGTTREHLGLAMALKVPIFIVVSKVDLCTKGTVERTVRQLERILKQPGCNKVPMLVSSTDDAVTAAQKFAQSPSITPIFTLSSVSGESLDLLKVFFNILPPLSNSKEQEELMQQLTEFQIDEIYTVPDVGTVVGGTLYSGICREGEQLVVGPTDAGQFRELAVCSIQRNRSGCRVLRAGQAATLALGDFDRSLLRKGMVMVSPEMNPTICWRFEAEIVLLFHAKTFHKGFQVTVHVGNVRQTATVEALQGKVSLLYLSELIEVGVQRIVDDPHVLSLICPQPENSGLVHVYMYCTIKFFFI</sequence>
<dbReference type="PANTHER" id="PTHR43721">
    <property type="entry name" value="ELONGATION FACTOR TU-RELATED"/>
    <property type="match status" value="1"/>
</dbReference>
<protein>
    <recommendedName>
        <fullName evidence="5">Tr-type G domain-containing protein</fullName>
    </recommendedName>
</protein>
<dbReference type="InterPro" id="IPR000795">
    <property type="entry name" value="T_Tr_GTP-bd_dom"/>
</dbReference>
<name>A0A673L3X9_9TELE</name>
<dbReference type="FunFam" id="2.40.30.10:FF:000014">
    <property type="entry name" value="Probable GTP-binding protein 1"/>
    <property type="match status" value="1"/>
</dbReference>
<feature type="compositionally biased region" description="Basic residues" evidence="4">
    <location>
        <begin position="19"/>
        <end position="37"/>
    </location>
</feature>
<dbReference type="InterPro" id="IPR035531">
    <property type="entry name" value="GTPBP1-like"/>
</dbReference>
<evidence type="ECO:0000313" key="7">
    <source>
        <dbReference type="Proteomes" id="UP000472270"/>
    </source>
</evidence>
<dbReference type="PANTHER" id="PTHR43721:SF3">
    <property type="entry name" value="GTP-BINDING PROTEIN 2"/>
    <property type="match status" value="1"/>
</dbReference>
<dbReference type="InterPro" id="IPR009001">
    <property type="entry name" value="Transl_elong_EF1A/Init_IF2_C"/>
</dbReference>
<evidence type="ECO:0000256" key="2">
    <source>
        <dbReference type="ARBA" id="ARBA00022741"/>
    </source>
</evidence>
<accession>A0A673L3X9</accession>
<dbReference type="InterPro" id="IPR009000">
    <property type="entry name" value="Transl_B-barrel_sf"/>
</dbReference>
<reference evidence="6" key="1">
    <citation type="submission" date="2025-08" db="UniProtKB">
        <authorList>
            <consortium name="Ensembl"/>
        </authorList>
    </citation>
    <scope>IDENTIFICATION</scope>
</reference>
<feature type="region of interest" description="Disordered" evidence="4">
    <location>
        <begin position="1"/>
        <end position="52"/>
    </location>
</feature>
<dbReference type="GO" id="GO:0003746">
    <property type="term" value="F:translation elongation factor activity"/>
    <property type="evidence" value="ECO:0007669"/>
    <property type="project" value="TreeGrafter"/>
</dbReference>
<dbReference type="GO" id="GO:0005525">
    <property type="term" value="F:GTP binding"/>
    <property type="evidence" value="ECO:0007669"/>
    <property type="project" value="UniProtKB-KW"/>
</dbReference>
<dbReference type="Pfam" id="PF00009">
    <property type="entry name" value="GTP_EFTU"/>
    <property type="match status" value="1"/>
</dbReference>
<dbReference type="Gene3D" id="3.40.50.300">
    <property type="entry name" value="P-loop containing nucleotide triphosphate hydrolases"/>
    <property type="match status" value="1"/>
</dbReference>
<comment type="similarity">
    <text evidence="1">Belongs to the TRAFAC class translation factor GTPase superfamily. Classic translation factor GTPase family. EF-Tu/EF-1A subfamily.</text>
</comment>
<dbReference type="PROSITE" id="PS51722">
    <property type="entry name" value="G_TR_2"/>
    <property type="match status" value="1"/>
</dbReference>
<feature type="domain" description="Tr-type G" evidence="5">
    <location>
        <begin position="150"/>
        <end position="378"/>
    </location>
</feature>
<keyword evidence="2" id="KW-0547">Nucleotide-binding</keyword>
<dbReference type="Gene3D" id="2.40.30.10">
    <property type="entry name" value="Translation factors"/>
    <property type="match status" value="1"/>
</dbReference>
<dbReference type="SUPFAM" id="SSF50465">
    <property type="entry name" value="EF-Tu/eEF-1alpha/eIF2-gamma C-terminal domain"/>
    <property type="match status" value="1"/>
</dbReference>
<dbReference type="Ensembl" id="ENSSRHT00000074992.1">
    <property type="protein sequence ID" value="ENSSRHP00000072999.1"/>
    <property type="gene ID" value="ENSSRHG00000036133.1"/>
</dbReference>
<dbReference type="Proteomes" id="UP000472270">
    <property type="component" value="Unassembled WGS sequence"/>
</dbReference>
<dbReference type="SUPFAM" id="SSF50447">
    <property type="entry name" value="Translation proteins"/>
    <property type="match status" value="1"/>
</dbReference>
<evidence type="ECO:0000256" key="3">
    <source>
        <dbReference type="ARBA" id="ARBA00023134"/>
    </source>
</evidence>
<dbReference type="GO" id="GO:0003924">
    <property type="term" value="F:GTPase activity"/>
    <property type="evidence" value="ECO:0007669"/>
    <property type="project" value="InterPro"/>
</dbReference>
<dbReference type="CDD" id="cd04165">
    <property type="entry name" value="GTPBP1_like"/>
    <property type="match status" value="1"/>
</dbReference>
<evidence type="ECO:0000256" key="4">
    <source>
        <dbReference type="SAM" id="MobiDB-lite"/>
    </source>
</evidence>
<dbReference type="CDD" id="cd03694">
    <property type="entry name" value="GTPBP_II"/>
    <property type="match status" value="1"/>
</dbReference>
<evidence type="ECO:0000259" key="5">
    <source>
        <dbReference type="PROSITE" id="PS51722"/>
    </source>
</evidence>